<keyword evidence="3" id="KW-1185">Reference proteome</keyword>
<feature type="domain" description="Calponin-homology (CH)" evidence="1">
    <location>
        <begin position="1"/>
        <end position="107"/>
    </location>
</feature>
<evidence type="ECO:0000313" key="3">
    <source>
        <dbReference type="Proteomes" id="UP000261600"/>
    </source>
</evidence>
<dbReference type="SUPFAM" id="SSF47576">
    <property type="entry name" value="Calponin-homology domain, CH-domain"/>
    <property type="match status" value="1"/>
</dbReference>
<reference evidence="2" key="1">
    <citation type="submission" date="2025-08" db="UniProtKB">
        <authorList>
            <consortium name="Ensembl"/>
        </authorList>
    </citation>
    <scope>IDENTIFICATION</scope>
</reference>
<dbReference type="Ensembl" id="ENSMALT00000006844.1">
    <property type="protein sequence ID" value="ENSMALP00000006702.1"/>
    <property type="gene ID" value="ENSMALG00000004788.1"/>
</dbReference>
<evidence type="ECO:0000313" key="2">
    <source>
        <dbReference type="Ensembl" id="ENSMALP00000006702.1"/>
    </source>
</evidence>
<dbReference type="AlphaFoldDB" id="A0A3Q3J0T0"/>
<dbReference type="Pfam" id="PF00307">
    <property type="entry name" value="CH"/>
    <property type="match status" value="1"/>
</dbReference>
<dbReference type="PROSITE" id="PS50021">
    <property type="entry name" value="CH"/>
    <property type="match status" value="1"/>
</dbReference>
<proteinExistence type="predicted"/>
<dbReference type="PANTHER" id="PTHR23167:SF39">
    <property type="entry name" value="[F-ACTIN]-MONOOXYGENASE MICAL2"/>
    <property type="match status" value="1"/>
</dbReference>
<sequence>MKLHSAFKALCCKQTQGYRGVHVTNLTSSWRSGLALCALIHRQMPELIDYNSLNEEDVAGNNQLAFDVAERKFGIQPVTTGKEMAVEAEPDKLLMVFYLSKFYEVFRKSAVNNNGQDPSYFCHYLLPVFFFLST</sequence>
<dbReference type="PANTHER" id="PTHR23167">
    <property type="entry name" value="CALPONIN HOMOLOGY DOMAIN-CONTAINING PROTEIN DDB_G0272472-RELATED"/>
    <property type="match status" value="1"/>
</dbReference>
<dbReference type="InterPro" id="IPR036872">
    <property type="entry name" value="CH_dom_sf"/>
</dbReference>
<accession>A0A3Q3J0T0</accession>
<dbReference type="Gene3D" id="1.10.418.10">
    <property type="entry name" value="Calponin-like domain"/>
    <property type="match status" value="1"/>
</dbReference>
<dbReference type="InterPro" id="IPR050540">
    <property type="entry name" value="F-actin_Monoox_Mical"/>
</dbReference>
<dbReference type="InterPro" id="IPR001715">
    <property type="entry name" value="CH_dom"/>
</dbReference>
<dbReference type="STRING" id="43700.ENSMALP00000006702"/>
<reference evidence="2" key="2">
    <citation type="submission" date="2025-09" db="UniProtKB">
        <authorList>
            <consortium name="Ensembl"/>
        </authorList>
    </citation>
    <scope>IDENTIFICATION</scope>
</reference>
<dbReference type="Proteomes" id="UP000261600">
    <property type="component" value="Unplaced"/>
</dbReference>
<evidence type="ECO:0000259" key="1">
    <source>
        <dbReference type="PROSITE" id="PS50021"/>
    </source>
</evidence>
<organism evidence="2 3">
    <name type="scientific">Monopterus albus</name>
    <name type="common">Swamp eel</name>
    <dbReference type="NCBI Taxonomy" id="43700"/>
    <lineage>
        <taxon>Eukaryota</taxon>
        <taxon>Metazoa</taxon>
        <taxon>Chordata</taxon>
        <taxon>Craniata</taxon>
        <taxon>Vertebrata</taxon>
        <taxon>Euteleostomi</taxon>
        <taxon>Actinopterygii</taxon>
        <taxon>Neopterygii</taxon>
        <taxon>Teleostei</taxon>
        <taxon>Neoteleostei</taxon>
        <taxon>Acanthomorphata</taxon>
        <taxon>Anabantaria</taxon>
        <taxon>Synbranchiformes</taxon>
        <taxon>Synbranchidae</taxon>
        <taxon>Monopterus</taxon>
    </lineage>
</organism>
<protein>
    <recommendedName>
        <fullName evidence="1">Calponin-homology (CH) domain-containing protein</fullName>
    </recommendedName>
</protein>
<name>A0A3Q3J0T0_MONAL</name>
<dbReference type="SMART" id="SM00033">
    <property type="entry name" value="CH"/>
    <property type="match status" value="1"/>
</dbReference>